<dbReference type="OrthoDB" id="4517758at2759"/>
<dbReference type="GeneID" id="37200428"/>
<name>A0A395IAI5_ASPHC</name>
<evidence type="ECO:0000313" key="2">
    <source>
        <dbReference type="Proteomes" id="UP000248961"/>
    </source>
</evidence>
<evidence type="ECO:0000313" key="1">
    <source>
        <dbReference type="EMBL" id="RAL17051.1"/>
    </source>
</evidence>
<dbReference type="EMBL" id="KZ824268">
    <property type="protein sequence ID" value="RAL17051.1"/>
    <property type="molecule type" value="Genomic_DNA"/>
</dbReference>
<dbReference type="RefSeq" id="XP_025556205.1">
    <property type="nucleotide sequence ID" value="XM_025696139.1"/>
</dbReference>
<keyword evidence="2" id="KW-1185">Reference proteome</keyword>
<organism evidence="1 2">
    <name type="scientific">Aspergillus homomorphus (strain CBS 101889)</name>
    <dbReference type="NCBI Taxonomy" id="1450537"/>
    <lineage>
        <taxon>Eukaryota</taxon>
        <taxon>Fungi</taxon>
        <taxon>Dikarya</taxon>
        <taxon>Ascomycota</taxon>
        <taxon>Pezizomycotina</taxon>
        <taxon>Eurotiomycetes</taxon>
        <taxon>Eurotiomycetidae</taxon>
        <taxon>Eurotiales</taxon>
        <taxon>Aspergillaceae</taxon>
        <taxon>Aspergillus</taxon>
        <taxon>Aspergillus subgen. Circumdati</taxon>
    </lineage>
</organism>
<accession>A0A395IAI5</accession>
<sequence>MTHRNTIVGHMLTAVLDLEGQKTHGEKEAEEAAIKAHPEQASEIRDHGCHQKSLELVDTVARYLHKAGIPHSWIYCGHRAPVDQWQIYIAFGKEGISDDERAELRQSLLSRYLGDEVHLETDVVIQHAASLPWRAVLRWESNRGWKHTTNLTVSHGRIFVPVRDGQVDVDEHRAFSKAATPRASTESIASIVDSVWGALYGPPNERTELTLDEAIEKMKVLRTS</sequence>
<dbReference type="VEuPathDB" id="FungiDB:BO97DRAFT_410544"/>
<dbReference type="Proteomes" id="UP000248961">
    <property type="component" value="Unassembled WGS sequence"/>
</dbReference>
<proteinExistence type="predicted"/>
<gene>
    <name evidence="1" type="ORF">BO97DRAFT_410544</name>
</gene>
<protein>
    <submittedName>
        <fullName evidence="1">Uncharacterized protein</fullName>
    </submittedName>
</protein>
<dbReference type="AlphaFoldDB" id="A0A395IAI5"/>
<reference evidence="1 2" key="1">
    <citation type="submission" date="2018-02" db="EMBL/GenBank/DDBJ databases">
        <title>The genomes of Aspergillus section Nigri reveals drivers in fungal speciation.</title>
        <authorList>
            <consortium name="DOE Joint Genome Institute"/>
            <person name="Vesth T.C."/>
            <person name="Nybo J."/>
            <person name="Theobald S."/>
            <person name="Brandl J."/>
            <person name="Frisvad J.C."/>
            <person name="Nielsen K.F."/>
            <person name="Lyhne E.K."/>
            <person name="Kogle M.E."/>
            <person name="Kuo A."/>
            <person name="Riley R."/>
            <person name="Clum A."/>
            <person name="Nolan M."/>
            <person name="Lipzen A."/>
            <person name="Salamov A."/>
            <person name="Henrissat B."/>
            <person name="Wiebenga A."/>
            <person name="De vries R.P."/>
            <person name="Grigoriev I.V."/>
            <person name="Mortensen U.H."/>
            <person name="Andersen M.R."/>
            <person name="Baker S.E."/>
        </authorList>
    </citation>
    <scope>NUCLEOTIDE SEQUENCE [LARGE SCALE GENOMIC DNA]</scope>
    <source>
        <strain evidence="1 2">CBS 101889</strain>
    </source>
</reference>